<proteinExistence type="predicted"/>
<keyword evidence="3" id="KW-0963">Cytoplasm</keyword>
<name>A0AAD4N5U5_9BILA</name>
<feature type="repeat" description="Pumilio" evidence="7">
    <location>
        <begin position="508"/>
        <end position="543"/>
    </location>
</feature>
<feature type="repeat" description="Pumilio" evidence="7">
    <location>
        <begin position="400"/>
        <end position="435"/>
    </location>
</feature>
<evidence type="ECO:0000256" key="8">
    <source>
        <dbReference type="SAM" id="MobiDB-lite"/>
    </source>
</evidence>
<dbReference type="GO" id="GO:0010608">
    <property type="term" value="P:post-transcriptional regulation of gene expression"/>
    <property type="evidence" value="ECO:0007669"/>
    <property type="project" value="TreeGrafter"/>
</dbReference>
<evidence type="ECO:0000256" key="4">
    <source>
        <dbReference type="ARBA" id="ARBA00022737"/>
    </source>
</evidence>
<feature type="region of interest" description="Disordered" evidence="8">
    <location>
        <begin position="1"/>
        <end position="22"/>
    </location>
</feature>
<reference evidence="10" key="1">
    <citation type="submission" date="2022-01" db="EMBL/GenBank/DDBJ databases">
        <title>Genome Sequence Resource for Two Populations of Ditylenchus destructor, the Migratory Endoparasitic Phytonematode.</title>
        <authorList>
            <person name="Zhang H."/>
            <person name="Lin R."/>
            <person name="Xie B."/>
        </authorList>
    </citation>
    <scope>NUCLEOTIDE SEQUENCE</scope>
    <source>
        <strain evidence="10">BazhouSP</strain>
    </source>
</reference>
<evidence type="ECO:0000313" key="11">
    <source>
        <dbReference type="Proteomes" id="UP001201812"/>
    </source>
</evidence>
<feature type="repeat" description="Pumilio" evidence="7">
    <location>
        <begin position="548"/>
        <end position="583"/>
    </location>
</feature>
<comment type="subcellular location">
    <subcellularLocation>
        <location evidence="1">Cytoplasm</location>
    </subcellularLocation>
</comment>
<dbReference type="CDD" id="cd07920">
    <property type="entry name" value="Pumilio"/>
    <property type="match status" value="1"/>
</dbReference>
<feature type="compositionally biased region" description="Pro residues" evidence="8">
    <location>
        <begin position="311"/>
        <end position="329"/>
    </location>
</feature>
<feature type="region of interest" description="Disordered" evidence="8">
    <location>
        <begin position="309"/>
        <end position="329"/>
    </location>
</feature>
<keyword evidence="11" id="KW-1185">Reference proteome</keyword>
<comment type="caution">
    <text evidence="10">The sequence shown here is derived from an EMBL/GenBank/DDBJ whole genome shotgun (WGS) entry which is preliminary data.</text>
</comment>
<keyword evidence="2" id="KW-0217">Developmental protein</keyword>
<dbReference type="GO" id="GO:0030154">
    <property type="term" value="P:cell differentiation"/>
    <property type="evidence" value="ECO:0007669"/>
    <property type="project" value="UniProtKB-KW"/>
</dbReference>
<feature type="repeat" description="Pumilio" evidence="7">
    <location>
        <begin position="584"/>
        <end position="619"/>
    </location>
</feature>
<dbReference type="PANTHER" id="PTHR12537">
    <property type="entry name" value="RNA BINDING PROTEIN PUMILIO-RELATED"/>
    <property type="match status" value="1"/>
</dbReference>
<dbReference type="PROSITE" id="PS50302">
    <property type="entry name" value="PUM"/>
    <property type="match status" value="8"/>
</dbReference>
<feature type="repeat" description="Pumilio" evidence="7">
    <location>
        <begin position="436"/>
        <end position="471"/>
    </location>
</feature>
<keyword evidence="6" id="KW-0694">RNA-binding</keyword>
<dbReference type="Proteomes" id="UP001201812">
    <property type="component" value="Unassembled WGS sequence"/>
</dbReference>
<feature type="repeat" description="Pumilio" evidence="7">
    <location>
        <begin position="620"/>
        <end position="655"/>
    </location>
</feature>
<evidence type="ECO:0000256" key="6">
    <source>
        <dbReference type="ARBA" id="ARBA00022884"/>
    </source>
</evidence>
<evidence type="ECO:0000256" key="7">
    <source>
        <dbReference type="PROSITE-ProRule" id="PRU00317"/>
    </source>
</evidence>
<dbReference type="GO" id="GO:0005737">
    <property type="term" value="C:cytoplasm"/>
    <property type="evidence" value="ECO:0007669"/>
    <property type="project" value="UniProtKB-SubCell"/>
</dbReference>
<dbReference type="SUPFAM" id="SSF48371">
    <property type="entry name" value="ARM repeat"/>
    <property type="match status" value="1"/>
</dbReference>
<dbReference type="GO" id="GO:0003730">
    <property type="term" value="F:mRNA 3'-UTR binding"/>
    <property type="evidence" value="ECO:0007669"/>
    <property type="project" value="TreeGrafter"/>
</dbReference>
<dbReference type="SMART" id="SM00025">
    <property type="entry name" value="Pumilio"/>
    <property type="match status" value="8"/>
</dbReference>
<dbReference type="InterPro" id="IPR033712">
    <property type="entry name" value="Pumilio_RNA-bd"/>
</dbReference>
<dbReference type="EMBL" id="JAKKPZ010000010">
    <property type="protein sequence ID" value="KAI1716399.1"/>
    <property type="molecule type" value="Genomic_DNA"/>
</dbReference>
<feature type="repeat" description="Pumilio" evidence="7">
    <location>
        <begin position="656"/>
        <end position="697"/>
    </location>
</feature>
<keyword evidence="4" id="KW-0677">Repeat</keyword>
<dbReference type="InterPro" id="IPR033133">
    <property type="entry name" value="PUM-HD"/>
</dbReference>
<evidence type="ECO:0000313" key="10">
    <source>
        <dbReference type="EMBL" id="KAI1716399.1"/>
    </source>
</evidence>
<feature type="domain" description="PUM-HD" evidence="9">
    <location>
        <begin position="380"/>
        <end position="722"/>
    </location>
</feature>
<dbReference type="Pfam" id="PF00806">
    <property type="entry name" value="PUF"/>
    <property type="match status" value="8"/>
</dbReference>
<dbReference type="PROSITE" id="PS50303">
    <property type="entry name" value="PUM_HD"/>
    <property type="match status" value="1"/>
</dbReference>
<keyword evidence="5" id="KW-0221">Differentiation</keyword>
<dbReference type="FunFam" id="1.25.10.10:FF:000004">
    <property type="entry name" value="Pumilio homolog 1 isoform 2"/>
    <property type="match status" value="1"/>
</dbReference>
<organism evidence="10 11">
    <name type="scientific">Ditylenchus destructor</name>
    <dbReference type="NCBI Taxonomy" id="166010"/>
    <lineage>
        <taxon>Eukaryota</taxon>
        <taxon>Metazoa</taxon>
        <taxon>Ecdysozoa</taxon>
        <taxon>Nematoda</taxon>
        <taxon>Chromadorea</taxon>
        <taxon>Rhabditida</taxon>
        <taxon>Tylenchina</taxon>
        <taxon>Tylenchomorpha</taxon>
        <taxon>Sphaerularioidea</taxon>
        <taxon>Anguinidae</taxon>
        <taxon>Anguininae</taxon>
        <taxon>Ditylenchus</taxon>
    </lineage>
</organism>
<dbReference type="PANTHER" id="PTHR12537:SF12">
    <property type="entry name" value="MATERNAL PROTEIN PUMILIO"/>
    <property type="match status" value="1"/>
</dbReference>
<sequence length="769" mass="84607">MATAEQQHQWSSSNHYNGTATWNNANSAARSEHAVSNPINVVHAPQYQTHLMMSPRSIGEQTGIFHQMVENVLSSSPGSINTRDMKFTPGSKVDKPTAKVINGTEKVDHNALKKTNEGLVSPSVYQTVPIPIPYASDNSMAPIQMGTTPDFNQYPFMLPGGQGTPVIYTATSNAAAHFGSTPTNYGYGSWSAVYPPSSAQPENNAMNPLGIRGTPPSNSIYSSSPTTGIPGGSLFPVGYQQPPQMLPNLASALSQMSIGQNTNTNRRDSFSSSNALTGAMTSFPHQVPQQSQQYYVMTPPGASGFAGFGPPNGPPPPPGQNAPPMFGPPPPNARPLFNNVHPQMGGPNMNGARRAMTSVPPFNRQHGPIPLDDKNGAAQHRSQLLDDFRNSRIPHLQLSDLGKYVVEFAMDQHGSRFIQQKLERSSLKEKQMVFDEVIQHAHSLMTDVFGNYVIQKFFEYGTPEQRNLLANAVKGNVLNLALQMYGCRVIQKALESIDSPQQLEILQEMEGQVLKCVKDQNGNHVVQKVIERVEPNRLQFIIDAFVKGVPDTVCSLSTHPYGCRVIQRVLEHCTEEQKQPVLEQLHKNVKSLVTDQYGNYVIQHVIEHGTTEDKDRIVDQIKGEVLKYAQHKFASNVIEKCLTCGNNSHKSALITEVCSDCNPPPLLEMMKDQYANYVVQKMLDVADSAHRKKMMLAIKAHIPALRKFNYGKHIITKLEKYFQKNNPNPNAFATQSLDSFGGCSLSGSTSDAFNISSATNEQHDHPPLF</sequence>
<dbReference type="AlphaFoldDB" id="A0AAD4N5U5"/>
<dbReference type="InterPro" id="IPR001313">
    <property type="entry name" value="Pumilio_RNA-bd_rpt"/>
</dbReference>
<dbReference type="Gene3D" id="1.25.10.10">
    <property type="entry name" value="Leucine-rich Repeat Variant"/>
    <property type="match status" value="1"/>
</dbReference>
<dbReference type="InterPro" id="IPR016024">
    <property type="entry name" value="ARM-type_fold"/>
</dbReference>
<gene>
    <name evidence="10" type="ORF">DdX_07449</name>
</gene>
<protein>
    <submittedName>
        <fullName evidence="10">Pumilio-family RNA binding repeat domain-containing protein</fullName>
    </submittedName>
</protein>
<dbReference type="GO" id="GO:0005634">
    <property type="term" value="C:nucleus"/>
    <property type="evidence" value="ECO:0007669"/>
    <property type="project" value="TreeGrafter"/>
</dbReference>
<evidence type="ECO:0000256" key="2">
    <source>
        <dbReference type="ARBA" id="ARBA00022473"/>
    </source>
</evidence>
<evidence type="ECO:0000256" key="3">
    <source>
        <dbReference type="ARBA" id="ARBA00022490"/>
    </source>
</evidence>
<evidence type="ECO:0000259" key="9">
    <source>
        <dbReference type="PROSITE" id="PS50303"/>
    </source>
</evidence>
<feature type="repeat" description="Pumilio" evidence="7">
    <location>
        <begin position="472"/>
        <end position="507"/>
    </location>
</feature>
<accession>A0AAD4N5U5</accession>
<evidence type="ECO:0000256" key="5">
    <source>
        <dbReference type="ARBA" id="ARBA00022782"/>
    </source>
</evidence>
<evidence type="ECO:0000256" key="1">
    <source>
        <dbReference type="ARBA" id="ARBA00004496"/>
    </source>
</evidence>
<dbReference type="InterPro" id="IPR011989">
    <property type="entry name" value="ARM-like"/>
</dbReference>